<dbReference type="EMBL" id="OW152819">
    <property type="protein sequence ID" value="CAH2073456.1"/>
    <property type="molecule type" value="Genomic_DNA"/>
</dbReference>
<evidence type="ECO:0000313" key="2">
    <source>
        <dbReference type="Proteomes" id="UP000837857"/>
    </source>
</evidence>
<name>A0ABN8J401_9NEOP</name>
<accession>A0ABN8J401</accession>
<evidence type="ECO:0000313" key="1">
    <source>
        <dbReference type="EMBL" id="CAH2073456.1"/>
    </source>
</evidence>
<protein>
    <submittedName>
        <fullName evidence="1">Uncharacterized protein</fullName>
    </submittedName>
</protein>
<organism evidence="1 2">
    <name type="scientific">Iphiclides podalirius</name>
    <name type="common">scarce swallowtail</name>
    <dbReference type="NCBI Taxonomy" id="110791"/>
    <lineage>
        <taxon>Eukaryota</taxon>
        <taxon>Metazoa</taxon>
        <taxon>Ecdysozoa</taxon>
        <taxon>Arthropoda</taxon>
        <taxon>Hexapoda</taxon>
        <taxon>Insecta</taxon>
        <taxon>Pterygota</taxon>
        <taxon>Neoptera</taxon>
        <taxon>Endopterygota</taxon>
        <taxon>Lepidoptera</taxon>
        <taxon>Glossata</taxon>
        <taxon>Ditrysia</taxon>
        <taxon>Papilionoidea</taxon>
        <taxon>Papilionidae</taxon>
        <taxon>Papilioninae</taxon>
        <taxon>Iphiclides</taxon>
    </lineage>
</organism>
<dbReference type="Proteomes" id="UP000837857">
    <property type="component" value="Chromosome 7"/>
</dbReference>
<gene>
    <name evidence="1" type="ORF">IPOD504_LOCUS15650</name>
</gene>
<sequence>MGLLRDCLKRCFALYELYSDAKLRPQFAAPWLIRRAGFLSWSSSVIVWAIASLRSGESSLGVVPRPSAVSALVKNNCTPVSVKLFRSVFRRETPCRISTERRISMVPLPVATVLSLTRDCRNANAFCLNSVRVLPLGGVASLAAWSGPRENLIADCGRNIPTAGSHRRNYVSRTHFRLIDRDEWRKREEAYAQQWADNVDDDDDS</sequence>
<proteinExistence type="predicted"/>
<reference evidence="1" key="1">
    <citation type="submission" date="2022-03" db="EMBL/GenBank/DDBJ databases">
        <authorList>
            <person name="Martin H S."/>
        </authorList>
    </citation>
    <scope>NUCLEOTIDE SEQUENCE</scope>
</reference>
<feature type="non-terminal residue" evidence="1">
    <location>
        <position position="1"/>
    </location>
</feature>
<keyword evidence="2" id="KW-1185">Reference proteome</keyword>